<dbReference type="PANTHER" id="PTHR35910:SF6">
    <property type="entry name" value="2EXR DOMAIN-CONTAINING PROTEIN"/>
    <property type="match status" value="1"/>
</dbReference>
<dbReference type="Proteomes" id="UP000184330">
    <property type="component" value="Unassembled WGS sequence"/>
</dbReference>
<protein>
    <recommendedName>
        <fullName evidence="1">2EXR domain-containing protein</fullName>
    </recommendedName>
</protein>
<dbReference type="EMBL" id="FJOG01000001">
    <property type="protein sequence ID" value="CZR50482.1"/>
    <property type="molecule type" value="Genomic_DNA"/>
</dbReference>
<proteinExistence type="predicted"/>
<evidence type="ECO:0000259" key="1">
    <source>
        <dbReference type="Pfam" id="PF20150"/>
    </source>
</evidence>
<sequence length="376" mass="43438">MDPETPKYMRPTRASLGRLTPKVKTPTFNEKIEARKLQQQRQLIRVRIESAEKLRQLVPPSERWPTVNSVRAYRANPFKTATKLDTGSQQPSLLSVGNTASALATQQPAISPSNFPFPIRSARDLSCFPQFGLLPTELRLQVWEQAVLNPKFIEIQYYTGPSCPRIVNHRRYDPLYSVCKESRDVAQALALNPDVRTMSRVRLFSPRYHLPATSNPQPAFVPERDTLFFRPMDHSLDNRVQALSLAFLGLHQIEHLAIPLDIKRPIPHSIQWASDMSDRFCLKLKTLTFMLGCEEKSWLGDASIELRDLEQWCVDGRRRMVKINYAGWVQLHEDRSPFDISELSGRMVAEDERRYRRVRAGRKPLKVRVVAWKRKV</sequence>
<dbReference type="OrthoDB" id="3557569at2759"/>
<feature type="domain" description="2EXR" evidence="1">
    <location>
        <begin position="128"/>
        <end position="227"/>
    </location>
</feature>
<evidence type="ECO:0000313" key="2">
    <source>
        <dbReference type="EMBL" id="CZR50482.1"/>
    </source>
</evidence>
<dbReference type="AlphaFoldDB" id="A0A1L7WCI4"/>
<dbReference type="InterPro" id="IPR045518">
    <property type="entry name" value="2EXR"/>
</dbReference>
<dbReference type="PANTHER" id="PTHR35910">
    <property type="entry name" value="2EXR DOMAIN-CONTAINING PROTEIN"/>
    <property type="match status" value="1"/>
</dbReference>
<keyword evidence="3" id="KW-1185">Reference proteome</keyword>
<gene>
    <name evidence="2" type="ORF">PAC_00355</name>
</gene>
<evidence type="ECO:0000313" key="3">
    <source>
        <dbReference type="Proteomes" id="UP000184330"/>
    </source>
</evidence>
<accession>A0A1L7WCI4</accession>
<organism evidence="2 3">
    <name type="scientific">Phialocephala subalpina</name>
    <dbReference type="NCBI Taxonomy" id="576137"/>
    <lineage>
        <taxon>Eukaryota</taxon>
        <taxon>Fungi</taxon>
        <taxon>Dikarya</taxon>
        <taxon>Ascomycota</taxon>
        <taxon>Pezizomycotina</taxon>
        <taxon>Leotiomycetes</taxon>
        <taxon>Helotiales</taxon>
        <taxon>Mollisiaceae</taxon>
        <taxon>Phialocephala</taxon>
        <taxon>Phialocephala fortinii species complex</taxon>
    </lineage>
</organism>
<reference evidence="2 3" key="1">
    <citation type="submission" date="2016-03" db="EMBL/GenBank/DDBJ databases">
        <authorList>
            <person name="Ploux O."/>
        </authorList>
    </citation>
    <scope>NUCLEOTIDE SEQUENCE [LARGE SCALE GENOMIC DNA]</scope>
    <source>
        <strain evidence="2 3">UAMH 11012</strain>
    </source>
</reference>
<dbReference type="Pfam" id="PF20150">
    <property type="entry name" value="2EXR"/>
    <property type="match status" value="1"/>
</dbReference>
<name>A0A1L7WCI4_9HELO</name>